<protein>
    <submittedName>
        <fullName evidence="1">Uncharacterized protein</fullName>
    </submittedName>
</protein>
<dbReference type="AlphaFoldDB" id="A0A1I1BL82"/>
<dbReference type="EMBL" id="FOKK01000014">
    <property type="protein sequence ID" value="SFB50582.1"/>
    <property type="molecule type" value="Genomic_DNA"/>
</dbReference>
<reference evidence="1 2" key="1">
    <citation type="submission" date="2016-10" db="EMBL/GenBank/DDBJ databases">
        <authorList>
            <person name="de Groot N.N."/>
        </authorList>
    </citation>
    <scope>NUCLEOTIDE SEQUENCE [LARGE SCALE GENOMIC DNA]</scope>
    <source>
        <strain evidence="1 2">DSM 23399</strain>
    </source>
</reference>
<dbReference type="Proteomes" id="UP000198790">
    <property type="component" value="Unassembled WGS sequence"/>
</dbReference>
<keyword evidence="2" id="KW-1185">Reference proteome</keyword>
<evidence type="ECO:0000313" key="1">
    <source>
        <dbReference type="EMBL" id="SFB50582.1"/>
    </source>
</evidence>
<name>A0A1I1BL82_9BACT</name>
<sequence>MPHGKPVKLDFAQTSIQQFIAQEIGRTSQQENQVVVGHRFDLALLKEFMLEVDKQISKGVEIDSIRFYHGLNVRSGGTTPEYDLIIVPTLKNGKDCEEVYQKIDEISPLILGESTPCPNVCQTGTKTINCISEST</sequence>
<dbReference type="RefSeq" id="WP_092899476.1">
    <property type="nucleotide sequence ID" value="NZ_FOKK01000014.1"/>
</dbReference>
<dbReference type="OrthoDB" id="771909at2"/>
<accession>A0A1I1BL82</accession>
<proteinExistence type="predicted"/>
<organism evidence="1 2">
    <name type="scientific">Algoriphagus aquimarinus</name>
    <dbReference type="NCBI Taxonomy" id="237018"/>
    <lineage>
        <taxon>Bacteria</taxon>
        <taxon>Pseudomonadati</taxon>
        <taxon>Bacteroidota</taxon>
        <taxon>Cytophagia</taxon>
        <taxon>Cytophagales</taxon>
        <taxon>Cyclobacteriaceae</taxon>
        <taxon>Algoriphagus</taxon>
    </lineage>
</organism>
<gene>
    <name evidence="1" type="ORF">SAMN04489723_11483</name>
</gene>
<evidence type="ECO:0000313" key="2">
    <source>
        <dbReference type="Proteomes" id="UP000198790"/>
    </source>
</evidence>
<dbReference type="STRING" id="237018.SAMN04489723_11483"/>